<keyword evidence="1" id="KW-0560">Oxidoreductase</keyword>
<dbReference type="EMBL" id="JACDUR010000009">
    <property type="protein sequence ID" value="MBA2896529.1"/>
    <property type="molecule type" value="Genomic_DNA"/>
</dbReference>
<sequence>MSFLVPAEDAGMFEEDLADRGYVMNLTRLWAHMPDAHAGLMGLLGLATDKLGLSVRDRGVLVTACASALGDSYCSLAWGAKIEDAAAIRGDDEGLDERERVMAAWARKVARDPNSTTEADVRALREAGFGDGEIFALTLYLALRVSFSTVNDALGALPDAALRDSAPPAVLDAVTFGRPIAPPQPL</sequence>
<name>A0A7W0HUT3_9ACTN</name>
<dbReference type="AlphaFoldDB" id="A0A7W0HUT3"/>
<accession>A0A7W0HUT3</accession>
<dbReference type="SUPFAM" id="SSF69118">
    <property type="entry name" value="AhpD-like"/>
    <property type="match status" value="1"/>
</dbReference>
<dbReference type="RefSeq" id="WP_220134541.1">
    <property type="nucleotide sequence ID" value="NZ_BAABAM010000004.1"/>
</dbReference>
<dbReference type="Proteomes" id="UP000530928">
    <property type="component" value="Unassembled WGS sequence"/>
</dbReference>
<reference evidence="1 2" key="1">
    <citation type="submission" date="2020-07" db="EMBL/GenBank/DDBJ databases">
        <title>Genomic Encyclopedia of Type Strains, Phase IV (KMG-IV): sequencing the most valuable type-strain genomes for metagenomic binning, comparative biology and taxonomic classification.</title>
        <authorList>
            <person name="Goeker M."/>
        </authorList>
    </citation>
    <scope>NUCLEOTIDE SEQUENCE [LARGE SCALE GENOMIC DNA]</scope>
    <source>
        <strain evidence="1 2">DSM 45533</strain>
    </source>
</reference>
<gene>
    <name evidence="1" type="ORF">HNR30_007920</name>
</gene>
<comment type="caution">
    <text evidence="1">The sequence shown here is derived from an EMBL/GenBank/DDBJ whole genome shotgun (WGS) entry which is preliminary data.</text>
</comment>
<dbReference type="Gene3D" id="1.20.1290.10">
    <property type="entry name" value="AhpD-like"/>
    <property type="match status" value="1"/>
</dbReference>
<proteinExistence type="predicted"/>
<evidence type="ECO:0000313" key="2">
    <source>
        <dbReference type="Proteomes" id="UP000530928"/>
    </source>
</evidence>
<evidence type="ECO:0000313" key="1">
    <source>
        <dbReference type="EMBL" id="MBA2896529.1"/>
    </source>
</evidence>
<keyword evidence="1" id="KW-0575">Peroxidase</keyword>
<keyword evidence="2" id="KW-1185">Reference proteome</keyword>
<organism evidence="1 2">
    <name type="scientific">Nonomuraea soli</name>
    <dbReference type="NCBI Taxonomy" id="1032476"/>
    <lineage>
        <taxon>Bacteria</taxon>
        <taxon>Bacillati</taxon>
        <taxon>Actinomycetota</taxon>
        <taxon>Actinomycetes</taxon>
        <taxon>Streptosporangiales</taxon>
        <taxon>Streptosporangiaceae</taxon>
        <taxon>Nonomuraea</taxon>
    </lineage>
</organism>
<dbReference type="GO" id="GO:0004601">
    <property type="term" value="F:peroxidase activity"/>
    <property type="evidence" value="ECO:0007669"/>
    <property type="project" value="UniProtKB-KW"/>
</dbReference>
<dbReference type="InterPro" id="IPR029032">
    <property type="entry name" value="AhpD-like"/>
</dbReference>
<protein>
    <submittedName>
        <fullName evidence="1">Alkylhydroperoxidase family enzyme</fullName>
    </submittedName>
</protein>